<proteinExistence type="predicted"/>
<sequence>MADVAGWWMIPGVGVLHDYFATASDEHAAATIDLKGGPGGAEPLSPELQAAIRAGDHEAMHRLMRPRVRFSEHGLHVLSVKGIDPVVQMGTLEELLTGVSTDVIFARPRSGLDVAVRDEGERLVLSLTDELQQALVEQAPERLDAVAVPWSQTEEFWGHGDPEVLAEFLREFSQLARQARDRDHRLYCWVCV</sequence>
<evidence type="ECO:0000313" key="2">
    <source>
        <dbReference type="Proteomes" id="UP001290101"/>
    </source>
</evidence>
<accession>A0ABU5JLK6</accession>
<reference evidence="1 2" key="1">
    <citation type="submission" date="2023-12" db="EMBL/GenBank/DDBJ databases">
        <title>Micromonospora sp. nov., isolated from Atacama Desert.</title>
        <authorList>
            <person name="Carro L."/>
            <person name="Golinska P."/>
            <person name="Klenk H.-P."/>
            <person name="Goodfellow M."/>
        </authorList>
    </citation>
    <scope>NUCLEOTIDE SEQUENCE [LARGE SCALE GENOMIC DNA]</scope>
    <source>
        <strain evidence="1 2">4G53</strain>
    </source>
</reference>
<gene>
    <name evidence="1" type="ORF">U2F25_28770</name>
</gene>
<evidence type="ECO:0000313" key="1">
    <source>
        <dbReference type="EMBL" id="MDZ5493412.1"/>
    </source>
</evidence>
<organism evidence="1 2">
    <name type="scientific">Micromonospora sicca</name>
    <dbReference type="NCBI Taxonomy" id="2202420"/>
    <lineage>
        <taxon>Bacteria</taxon>
        <taxon>Bacillati</taxon>
        <taxon>Actinomycetota</taxon>
        <taxon>Actinomycetes</taxon>
        <taxon>Micromonosporales</taxon>
        <taxon>Micromonosporaceae</taxon>
        <taxon>Micromonospora</taxon>
    </lineage>
</organism>
<protein>
    <recommendedName>
        <fullName evidence="3">DUF1877 family protein</fullName>
    </recommendedName>
</protein>
<comment type="caution">
    <text evidence="1">The sequence shown here is derived from an EMBL/GenBank/DDBJ whole genome shotgun (WGS) entry which is preliminary data.</text>
</comment>
<evidence type="ECO:0008006" key="3">
    <source>
        <dbReference type="Google" id="ProtNLM"/>
    </source>
</evidence>
<dbReference type="Proteomes" id="UP001290101">
    <property type="component" value="Unassembled WGS sequence"/>
</dbReference>
<name>A0ABU5JLK6_9ACTN</name>
<dbReference type="EMBL" id="JAXOTQ010000046">
    <property type="protein sequence ID" value="MDZ5493412.1"/>
    <property type="molecule type" value="Genomic_DNA"/>
</dbReference>
<keyword evidence="2" id="KW-1185">Reference proteome</keyword>
<dbReference type="RefSeq" id="WP_322443009.1">
    <property type="nucleotide sequence ID" value="NZ_JAXOTQ010000046.1"/>
</dbReference>